<dbReference type="GO" id="GO:0016020">
    <property type="term" value="C:membrane"/>
    <property type="evidence" value="ECO:0007669"/>
    <property type="project" value="UniProtKB-SubCell"/>
</dbReference>
<evidence type="ECO:0000256" key="5">
    <source>
        <dbReference type="ARBA" id="ARBA00022989"/>
    </source>
</evidence>
<protein>
    <recommendedName>
        <fullName evidence="12">Mannose-P-dolichol utilization defect 1 protein homolog</fullName>
    </recommendedName>
</protein>
<dbReference type="Proteomes" id="UP000015105">
    <property type="component" value="Chromosome 6D"/>
</dbReference>
<dbReference type="SMART" id="SM00679">
    <property type="entry name" value="CTNS"/>
    <property type="match status" value="2"/>
</dbReference>
<reference evidence="10" key="4">
    <citation type="submission" date="2019-03" db="UniProtKB">
        <authorList>
            <consortium name="EnsemblPlants"/>
        </authorList>
    </citation>
    <scope>IDENTIFICATION</scope>
</reference>
<dbReference type="Gene3D" id="1.20.1280.290">
    <property type="match status" value="2"/>
</dbReference>
<proteinExistence type="inferred from homology"/>
<feature type="region of interest" description="Disordered" evidence="8">
    <location>
        <begin position="40"/>
        <end position="70"/>
    </location>
</feature>
<keyword evidence="4" id="KW-0677">Repeat</keyword>
<reference evidence="10" key="3">
    <citation type="journal article" date="2017" name="Nature">
        <title>Genome sequence of the progenitor of the wheat D genome Aegilops tauschii.</title>
        <authorList>
            <person name="Luo M.C."/>
            <person name="Gu Y.Q."/>
            <person name="Puiu D."/>
            <person name="Wang H."/>
            <person name="Twardziok S.O."/>
            <person name="Deal K.R."/>
            <person name="Huo N."/>
            <person name="Zhu T."/>
            <person name="Wang L."/>
            <person name="Wang Y."/>
            <person name="McGuire P.E."/>
            <person name="Liu S."/>
            <person name="Long H."/>
            <person name="Ramasamy R.K."/>
            <person name="Rodriguez J.C."/>
            <person name="Van S.L."/>
            <person name="Yuan L."/>
            <person name="Wang Z."/>
            <person name="Xia Z."/>
            <person name="Xiao L."/>
            <person name="Anderson O.D."/>
            <person name="Ouyang S."/>
            <person name="Liang Y."/>
            <person name="Zimin A.V."/>
            <person name="Pertea G."/>
            <person name="Qi P."/>
            <person name="Bennetzen J.L."/>
            <person name="Dai X."/>
            <person name="Dawson M.W."/>
            <person name="Muller H.G."/>
            <person name="Kugler K."/>
            <person name="Rivarola-Duarte L."/>
            <person name="Spannagl M."/>
            <person name="Mayer K.F.X."/>
            <person name="Lu F.H."/>
            <person name="Bevan M.W."/>
            <person name="Leroy P."/>
            <person name="Li P."/>
            <person name="You F.M."/>
            <person name="Sun Q."/>
            <person name="Liu Z."/>
            <person name="Lyons E."/>
            <person name="Wicker T."/>
            <person name="Salzberg S.L."/>
            <person name="Devos K.M."/>
            <person name="Dvorak J."/>
        </authorList>
    </citation>
    <scope>NUCLEOTIDE SEQUENCE [LARGE SCALE GENOMIC DNA]</scope>
    <source>
        <strain evidence="10">cv. AL8/78</strain>
    </source>
</reference>
<keyword evidence="11" id="KW-1185">Reference proteome</keyword>
<evidence type="ECO:0000256" key="9">
    <source>
        <dbReference type="SAM" id="Phobius"/>
    </source>
</evidence>
<dbReference type="InterPro" id="IPR006603">
    <property type="entry name" value="PQ-loop_rpt"/>
</dbReference>
<feature type="transmembrane region" description="Helical" evidence="9">
    <location>
        <begin position="209"/>
        <end position="227"/>
    </location>
</feature>
<keyword evidence="3 9" id="KW-0812">Transmembrane</keyword>
<evidence type="ECO:0000256" key="6">
    <source>
        <dbReference type="ARBA" id="ARBA00023136"/>
    </source>
</evidence>
<comment type="similarity">
    <text evidence="7">Belongs to the MPDU1 (TC 2.A.43.3) family.</text>
</comment>
<reference evidence="10" key="5">
    <citation type="journal article" date="2021" name="G3 (Bethesda)">
        <title>Aegilops tauschii genome assembly Aet v5.0 features greater sequence contiguity and improved annotation.</title>
        <authorList>
            <person name="Wang L."/>
            <person name="Zhu T."/>
            <person name="Rodriguez J.C."/>
            <person name="Deal K.R."/>
            <person name="Dubcovsky J."/>
            <person name="McGuire P.E."/>
            <person name="Lux T."/>
            <person name="Spannagl M."/>
            <person name="Mayer K.F.X."/>
            <person name="Baldrich P."/>
            <person name="Meyers B.C."/>
            <person name="Huo N."/>
            <person name="Gu Y.Q."/>
            <person name="Zhou H."/>
            <person name="Devos K.M."/>
            <person name="Bennetzen J.L."/>
            <person name="Unver T."/>
            <person name="Budak H."/>
            <person name="Gulick P.J."/>
            <person name="Galiba G."/>
            <person name="Kalapos B."/>
            <person name="Nelson D.R."/>
            <person name="Li P."/>
            <person name="You F.M."/>
            <person name="Luo M.C."/>
            <person name="Dvorak J."/>
        </authorList>
    </citation>
    <scope>NUCLEOTIDE SEQUENCE [LARGE SCALE GENOMIC DNA]</scope>
    <source>
        <strain evidence="10">cv. AL8/78</strain>
    </source>
</reference>
<feature type="compositionally biased region" description="Low complexity" evidence="8">
    <location>
        <begin position="57"/>
        <end position="70"/>
    </location>
</feature>
<feature type="compositionally biased region" description="Basic residues" evidence="8">
    <location>
        <begin position="47"/>
        <end position="56"/>
    </location>
</feature>
<accession>A0A453PYV8</accession>
<organism evidence="10 11">
    <name type="scientific">Aegilops tauschii subsp. strangulata</name>
    <name type="common">Goatgrass</name>
    <dbReference type="NCBI Taxonomy" id="200361"/>
    <lineage>
        <taxon>Eukaryota</taxon>
        <taxon>Viridiplantae</taxon>
        <taxon>Streptophyta</taxon>
        <taxon>Embryophyta</taxon>
        <taxon>Tracheophyta</taxon>
        <taxon>Spermatophyta</taxon>
        <taxon>Magnoliopsida</taxon>
        <taxon>Liliopsida</taxon>
        <taxon>Poales</taxon>
        <taxon>Poaceae</taxon>
        <taxon>BOP clade</taxon>
        <taxon>Pooideae</taxon>
        <taxon>Triticodae</taxon>
        <taxon>Triticeae</taxon>
        <taxon>Triticinae</taxon>
        <taxon>Aegilops</taxon>
    </lineage>
</organism>
<dbReference type="PANTHER" id="PTHR12226">
    <property type="entry name" value="MANNOSE-P-DOLICHOL UTILIZATION DEFECT 1 LEC35 -RELATED"/>
    <property type="match status" value="1"/>
</dbReference>
<dbReference type="Gramene" id="AET6Gv20916200.4">
    <property type="protein sequence ID" value="AET6Gv20916200.4"/>
    <property type="gene ID" value="AET6Gv20916200"/>
</dbReference>
<dbReference type="AlphaFoldDB" id="A0A453PYV8"/>
<sequence length="350" mass="37507">SSGRHSRALGPIQNISGGIAVHLLCTPTLPLSCAATAHGAATEGGKKSRRRRRPRGRASAAARASVTGASPPLRRRAALPLVRCSHHLLSAPSAGSPSGAAVDWMWRLANLDTMELEILGMNFGCVLSALSDAKIPEKECLLPLVSKLLGYCIVAASTTVKLPQILKILKHGSVRGLSVASFELELIGYTIALAYCIHKGLPFSAYGELAFLLIQAIILIGIIYYYSPPMGSKTWMKALLYCGLAPTVLAGKIDPGLFEILYASQHAIFFCARVPQIWKNFTNKSTGELSFLTSFMNFAGSLVRVFTSIQEKTPLSVLMGSVIGIVTNGTILGQIAMYQKPVPKKGKKEE</sequence>
<dbReference type="InterPro" id="IPR016817">
    <property type="entry name" value="MannP-dilichol_defect-1"/>
</dbReference>
<evidence type="ECO:0000256" key="2">
    <source>
        <dbReference type="ARBA" id="ARBA00022448"/>
    </source>
</evidence>
<evidence type="ECO:0000256" key="7">
    <source>
        <dbReference type="ARBA" id="ARBA00038475"/>
    </source>
</evidence>
<dbReference type="Pfam" id="PF04193">
    <property type="entry name" value="PQ-loop"/>
    <property type="match status" value="2"/>
</dbReference>
<keyword evidence="6 9" id="KW-0472">Membrane</keyword>
<dbReference type="EnsemblPlants" id="AET6Gv20916200.4">
    <property type="protein sequence ID" value="AET6Gv20916200.4"/>
    <property type="gene ID" value="AET6Gv20916200"/>
</dbReference>
<reference evidence="11" key="2">
    <citation type="journal article" date="2017" name="Nat. Plants">
        <title>The Aegilops tauschii genome reveals multiple impacts of transposons.</title>
        <authorList>
            <person name="Zhao G."/>
            <person name="Zou C."/>
            <person name="Li K."/>
            <person name="Wang K."/>
            <person name="Li T."/>
            <person name="Gao L."/>
            <person name="Zhang X."/>
            <person name="Wang H."/>
            <person name="Yang Z."/>
            <person name="Liu X."/>
            <person name="Jiang W."/>
            <person name="Mao L."/>
            <person name="Kong X."/>
            <person name="Jiao Y."/>
            <person name="Jia J."/>
        </authorList>
    </citation>
    <scope>NUCLEOTIDE SEQUENCE [LARGE SCALE GENOMIC DNA]</scope>
    <source>
        <strain evidence="11">cv. AL8/78</strain>
    </source>
</reference>
<evidence type="ECO:0000313" key="11">
    <source>
        <dbReference type="Proteomes" id="UP000015105"/>
    </source>
</evidence>
<evidence type="ECO:0000256" key="4">
    <source>
        <dbReference type="ARBA" id="ARBA00022737"/>
    </source>
</evidence>
<name>A0A453PYV8_AEGTS</name>
<evidence type="ECO:0000313" key="10">
    <source>
        <dbReference type="EnsemblPlants" id="AET6Gv20916200.4"/>
    </source>
</evidence>
<dbReference type="STRING" id="200361.A0A453PYV8"/>
<feature type="transmembrane region" description="Helical" evidence="9">
    <location>
        <begin position="315"/>
        <end position="338"/>
    </location>
</feature>
<keyword evidence="5 9" id="KW-1133">Transmembrane helix</keyword>
<reference evidence="11" key="1">
    <citation type="journal article" date="2014" name="Science">
        <title>Ancient hybridizations among the ancestral genomes of bread wheat.</title>
        <authorList>
            <consortium name="International Wheat Genome Sequencing Consortium,"/>
            <person name="Marcussen T."/>
            <person name="Sandve S.R."/>
            <person name="Heier L."/>
            <person name="Spannagl M."/>
            <person name="Pfeifer M."/>
            <person name="Jakobsen K.S."/>
            <person name="Wulff B.B."/>
            <person name="Steuernagel B."/>
            <person name="Mayer K.F."/>
            <person name="Olsen O.A."/>
        </authorList>
    </citation>
    <scope>NUCLEOTIDE SEQUENCE [LARGE SCALE GENOMIC DNA]</scope>
    <source>
        <strain evidence="11">cv. AL8/78</strain>
    </source>
</reference>
<keyword evidence="2" id="KW-0813">Transport</keyword>
<comment type="subcellular location">
    <subcellularLocation>
        <location evidence="1">Membrane</location>
        <topology evidence="1">Multi-pass membrane protein</topology>
    </subcellularLocation>
</comment>
<evidence type="ECO:0000256" key="8">
    <source>
        <dbReference type="SAM" id="MobiDB-lite"/>
    </source>
</evidence>
<evidence type="ECO:0000256" key="1">
    <source>
        <dbReference type="ARBA" id="ARBA00004141"/>
    </source>
</evidence>
<dbReference type="PANTHER" id="PTHR12226:SF2">
    <property type="entry name" value="MANNOSE-P-DOLICHOL UTILIZATION DEFECT 1 PROTEIN"/>
    <property type="match status" value="1"/>
</dbReference>
<evidence type="ECO:0000256" key="3">
    <source>
        <dbReference type="ARBA" id="ARBA00022692"/>
    </source>
</evidence>
<evidence type="ECO:0008006" key="12">
    <source>
        <dbReference type="Google" id="ProtNLM"/>
    </source>
</evidence>